<gene>
    <name evidence="10" type="primary">secG</name>
    <name evidence="10" type="ORF">GYA27_00570</name>
</gene>
<dbReference type="InterPro" id="IPR004692">
    <property type="entry name" value="SecG"/>
</dbReference>
<keyword evidence="7 9" id="KW-0811">Translocation</keyword>
<protein>
    <recommendedName>
        <fullName evidence="9">Protein-export membrane protein SecG</fullName>
    </recommendedName>
</protein>
<keyword evidence="6 9" id="KW-1133">Transmembrane helix</keyword>
<evidence type="ECO:0000256" key="3">
    <source>
        <dbReference type="ARBA" id="ARBA00022448"/>
    </source>
</evidence>
<comment type="similarity">
    <text evidence="2 9">Belongs to the SecG family.</text>
</comment>
<dbReference type="EMBL" id="JAAZNL010000004">
    <property type="protein sequence ID" value="NMB69684.1"/>
    <property type="molecule type" value="Genomic_DNA"/>
</dbReference>
<comment type="caution">
    <text evidence="10">The sequence shown here is derived from an EMBL/GenBank/DDBJ whole genome shotgun (WGS) entry which is preliminary data.</text>
</comment>
<evidence type="ECO:0000256" key="6">
    <source>
        <dbReference type="ARBA" id="ARBA00022989"/>
    </source>
</evidence>
<dbReference type="GO" id="GO:0015450">
    <property type="term" value="F:protein-transporting ATPase activity"/>
    <property type="evidence" value="ECO:0007669"/>
    <property type="project" value="UniProtKB-UniRule"/>
</dbReference>
<proteinExistence type="inferred from homology"/>
<dbReference type="Pfam" id="PF03840">
    <property type="entry name" value="SecG"/>
    <property type="match status" value="1"/>
</dbReference>
<dbReference type="Proteomes" id="UP000526033">
    <property type="component" value="Unassembled WGS sequence"/>
</dbReference>
<evidence type="ECO:0000256" key="8">
    <source>
        <dbReference type="ARBA" id="ARBA00023136"/>
    </source>
</evidence>
<feature type="transmembrane region" description="Helical" evidence="9">
    <location>
        <begin position="6"/>
        <end position="23"/>
    </location>
</feature>
<reference evidence="10 11" key="1">
    <citation type="journal article" date="2020" name="Biotechnol. Biofuels">
        <title>New insights from the biogas microbiome by comprehensive genome-resolved metagenomics of nearly 1600 species originating from multiple anaerobic digesters.</title>
        <authorList>
            <person name="Campanaro S."/>
            <person name="Treu L."/>
            <person name="Rodriguez-R L.M."/>
            <person name="Kovalovszki A."/>
            <person name="Ziels R.M."/>
            <person name="Maus I."/>
            <person name="Zhu X."/>
            <person name="Kougias P.G."/>
            <person name="Basile A."/>
            <person name="Luo G."/>
            <person name="Schluter A."/>
            <person name="Konstantinidis K.T."/>
            <person name="Angelidaki I."/>
        </authorList>
    </citation>
    <scope>NUCLEOTIDE SEQUENCE [LARGE SCALE GENOMIC DNA]</scope>
    <source>
        <strain evidence="10">AS27yjCOA_165</strain>
    </source>
</reference>
<evidence type="ECO:0000313" key="11">
    <source>
        <dbReference type="Proteomes" id="UP000526033"/>
    </source>
</evidence>
<keyword evidence="9" id="KW-1003">Cell membrane</keyword>
<evidence type="ECO:0000256" key="7">
    <source>
        <dbReference type="ARBA" id="ARBA00023010"/>
    </source>
</evidence>
<evidence type="ECO:0000256" key="1">
    <source>
        <dbReference type="ARBA" id="ARBA00004141"/>
    </source>
</evidence>
<evidence type="ECO:0000256" key="4">
    <source>
        <dbReference type="ARBA" id="ARBA00022692"/>
    </source>
</evidence>
<keyword evidence="4 9" id="KW-0812">Transmembrane</keyword>
<evidence type="ECO:0000313" key="10">
    <source>
        <dbReference type="EMBL" id="NMB69684.1"/>
    </source>
</evidence>
<dbReference type="NCBIfam" id="TIGR00810">
    <property type="entry name" value="secG"/>
    <property type="match status" value="1"/>
</dbReference>
<dbReference type="AlphaFoldDB" id="A0A7X9HHL1"/>
<dbReference type="GO" id="GO:0009306">
    <property type="term" value="P:protein secretion"/>
    <property type="evidence" value="ECO:0007669"/>
    <property type="project" value="UniProtKB-UniRule"/>
</dbReference>
<feature type="transmembrane region" description="Helical" evidence="9">
    <location>
        <begin position="50"/>
        <end position="71"/>
    </location>
</feature>
<organism evidence="10 11">
    <name type="scientific">candidate division WWE3 bacterium</name>
    <dbReference type="NCBI Taxonomy" id="2053526"/>
    <lineage>
        <taxon>Bacteria</taxon>
        <taxon>Katanobacteria</taxon>
    </lineage>
</organism>
<evidence type="ECO:0000256" key="2">
    <source>
        <dbReference type="ARBA" id="ARBA00008445"/>
    </source>
</evidence>
<keyword evidence="3 9" id="KW-0813">Transport</keyword>
<dbReference type="GO" id="GO:0005886">
    <property type="term" value="C:plasma membrane"/>
    <property type="evidence" value="ECO:0007669"/>
    <property type="project" value="UniProtKB-SubCell"/>
</dbReference>
<name>A0A7X9HHL1_UNCKA</name>
<keyword evidence="8 9" id="KW-0472">Membrane</keyword>
<accession>A0A7X9HHL1</accession>
<evidence type="ECO:0000256" key="5">
    <source>
        <dbReference type="ARBA" id="ARBA00022927"/>
    </source>
</evidence>
<sequence length="73" mass="7976">MNPVFLKVSQIILTILMIILVEIQAKGKGLASGIGGNFTFYRSKRGVERFIFVLTVVVTVLLVVNSLLLVING</sequence>
<comment type="subcellular location">
    <subcellularLocation>
        <location evidence="9">Cell membrane</location>
        <topology evidence="9">Multi-pass membrane protein</topology>
    </subcellularLocation>
    <subcellularLocation>
        <location evidence="1">Membrane</location>
        <topology evidence="1">Multi-pass membrane protein</topology>
    </subcellularLocation>
</comment>
<comment type="function">
    <text evidence="9">Involved in protein export. Participates in an early event of protein translocation.</text>
</comment>
<evidence type="ECO:0000256" key="9">
    <source>
        <dbReference type="RuleBase" id="RU365087"/>
    </source>
</evidence>
<keyword evidence="5 9" id="KW-0653">Protein transport</keyword>